<dbReference type="Proteomes" id="UP000233618">
    <property type="component" value="Unassembled WGS sequence"/>
</dbReference>
<comment type="caution">
    <text evidence="2">The sequence shown here is derived from an EMBL/GenBank/DDBJ whole genome shotgun (WGS) entry which is preliminary data.</text>
</comment>
<evidence type="ECO:0000256" key="1">
    <source>
        <dbReference type="SAM" id="SignalP"/>
    </source>
</evidence>
<feature type="chain" id="PRO_5014878300" evidence="1">
    <location>
        <begin position="21"/>
        <end position="122"/>
    </location>
</feature>
<sequence length="122" mass="13726">MKKILIITFMLFLGITNLKAQTNELIAKTKEVAILDAVLDKGLFNDNSQKLDITLFEYYSTAYKNKRKEITQSTGSSASHPSSLSDYKERLAESKGLWSIIGRMMSWVKSDIPENSDDTGIN</sequence>
<organism evidence="2 3">
    <name type="scientific">Labilibaculum manganireducens</name>
    <dbReference type="NCBI Taxonomy" id="1940525"/>
    <lineage>
        <taxon>Bacteria</taxon>
        <taxon>Pseudomonadati</taxon>
        <taxon>Bacteroidota</taxon>
        <taxon>Bacteroidia</taxon>
        <taxon>Marinilabiliales</taxon>
        <taxon>Marinifilaceae</taxon>
        <taxon>Labilibaculum</taxon>
    </lineage>
</organism>
<proteinExistence type="predicted"/>
<keyword evidence="3" id="KW-1185">Reference proteome</keyword>
<evidence type="ECO:0000313" key="3">
    <source>
        <dbReference type="Proteomes" id="UP000233618"/>
    </source>
</evidence>
<feature type="signal peptide" evidence="1">
    <location>
        <begin position="1"/>
        <end position="20"/>
    </location>
</feature>
<dbReference type="EMBL" id="MVDE01000032">
    <property type="protein sequence ID" value="PKQ62936.1"/>
    <property type="molecule type" value="Genomic_DNA"/>
</dbReference>
<protein>
    <submittedName>
        <fullName evidence="2">Uncharacterized protein</fullName>
    </submittedName>
</protein>
<dbReference type="RefSeq" id="WP_101311009.1">
    <property type="nucleotide sequence ID" value="NZ_MVDE01000032.1"/>
</dbReference>
<name>A0A2N3HXY7_9BACT</name>
<evidence type="ECO:0000313" key="2">
    <source>
        <dbReference type="EMBL" id="PKQ62936.1"/>
    </source>
</evidence>
<reference evidence="2 3" key="1">
    <citation type="journal article" date="2017" name="Front. Microbiol.">
        <title>Labilibaculum manganireducens gen. nov., sp. nov. and Labilibaculum filiforme sp. nov., Novel Bacteroidetes Isolated from Subsurface Sediments of the Baltic Sea.</title>
        <authorList>
            <person name="Vandieken V."/>
            <person name="Marshall I.P."/>
            <person name="Niemann H."/>
            <person name="Engelen B."/>
            <person name="Cypionka H."/>
        </authorList>
    </citation>
    <scope>NUCLEOTIDE SEQUENCE [LARGE SCALE GENOMIC DNA]</scope>
    <source>
        <strain evidence="2 3">59.10-2M</strain>
    </source>
</reference>
<accession>A0A2N3HXY7</accession>
<keyword evidence="1" id="KW-0732">Signal</keyword>
<gene>
    <name evidence="2" type="ORF">BZG01_16785</name>
</gene>
<dbReference type="AlphaFoldDB" id="A0A2N3HXY7"/>